<organism evidence="7 8">
    <name type="scientific">Mucilaginibacter gracilis</name>
    <dbReference type="NCBI Taxonomy" id="423350"/>
    <lineage>
        <taxon>Bacteria</taxon>
        <taxon>Pseudomonadati</taxon>
        <taxon>Bacteroidota</taxon>
        <taxon>Sphingobacteriia</taxon>
        <taxon>Sphingobacteriales</taxon>
        <taxon>Sphingobacteriaceae</taxon>
        <taxon>Mucilaginibacter</taxon>
    </lineage>
</organism>
<evidence type="ECO:0000256" key="5">
    <source>
        <dbReference type="ARBA" id="ARBA00023288"/>
    </source>
</evidence>
<name>A0A495J9R9_9SPHI</name>
<feature type="chain" id="PRO_5019829447" evidence="6">
    <location>
        <begin position="20"/>
        <end position="346"/>
    </location>
</feature>
<evidence type="ECO:0000256" key="4">
    <source>
        <dbReference type="ARBA" id="ARBA00023139"/>
    </source>
</evidence>
<protein>
    <submittedName>
        <fullName evidence="7">Uncharacterized protein</fullName>
    </submittedName>
</protein>
<keyword evidence="4" id="KW-0564">Palmitate</keyword>
<dbReference type="Pfam" id="PF03783">
    <property type="entry name" value="CsgG"/>
    <property type="match status" value="1"/>
</dbReference>
<dbReference type="PANTHER" id="PTHR41164:SF1">
    <property type="entry name" value="CURLI PRODUCTION ASSEMBLY_TRANSPORT COMPONENT CSGG"/>
    <property type="match status" value="1"/>
</dbReference>
<keyword evidence="5" id="KW-0449">Lipoprotein</keyword>
<evidence type="ECO:0000256" key="6">
    <source>
        <dbReference type="SAM" id="SignalP"/>
    </source>
</evidence>
<keyword evidence="3" id="KW-0472">Membrane</keyword>
<evidence type="ECO:0000313" key="7">
    <source>
        <dbReference type="EMBL" id="RKR85770.1"/>
    </source>
</evidence>
<evidence type="ECO:0000256" key="3">
    <source>
        <dbReference type="ARBA" id="ARBA00023136"/>
    </source>
</evidence>
<reference evidence="7 8" key="1">
    <citation type="submission" date="2018-10" db="EMBL/GenBank/DDBJ databases">
        <title>Genomic Encyclopedia of Archaeal and Bacterial Type Strains, Phase II (KMG-II): from individual species to whole genera.</title>
        <authorList>
            <person name="Goeker M."/>
        </authorList>
    </citation>
    <scope>NUCLEOTIDE SEQUENCE [LARGE SCALE GENOMIC DNA]</scope>
    <source>
        <strain evidence="7 8">DSM 18602</strain>
    </source>
</reference>
<keyword evidence="1" id="KW-1003">Cell membrane</keyword>
<evidence type="ECO:0000256" key="1">
    <source>
        <dbReference type="ARBA" id="ARBA00022475"/>
    </source>
</evidence>
<dbReference type="EMBL" id="RBKU01000001">
    <property type="protein sequence ID" value="RKR85770.1"/>
    <property type="molecule type" value="Genomic_DNA"/>
</dbReference>
<dbReference type="GO" id="GO:0030288">
    <property type="term" value="C:outer membrane-bounded periplasmic space"/>
    <property type="evidence" value="ECO:0007669"/>
    <property type="project" value="InterPro"/>
</dbReference>
<proteinExistence type="predicted"/>
<feature type="signal peptide" evidence="6">
    <location>
        <begin position="1"/>
        <end position="19"/>
    </location>
</feature>
<dbReference type="Gene3D" id="3.40.50.10610">
    <property type="entry name" value="ABC-type transport auxiliary lipoprotein component"/>
    <property type="match status" value="1"/>
</dbReference>
<dbReference type="PANTHER" id="PTHR41164">
    <property type="entry name" value="CURLI PRODUCTION ASSEMBLY/TRANSPORT COMPONENT CSGG"/>
    <property type="match status" value="1"/>
</dbReference>
<accession>A0A495J9R9</accession>
<dbReference type="OrthoDB" id="789916at2"/>
<sequence>MKQLRILLFFLITAPAAFAQTKEGISFEQIKTQCASMSLDKRARVSVTRFNVTTRTDDQTVQQNANANNRLKALSTIFGGGAPAQRADAIPPILGDNLAARLTDALQSISCFRVLETLANNKDLTNEIDASDSKYSSKKAPKAGRQLGPQIVATGEVTEYSMQSKGVNIAGVGAGKKIVKMGFILKLINAETRDVIFSRQIRAQSKASGNVSVLGLVSTANSDPAIAAVVDDGILQAVGLMVHVRDSLNITVDNVPGNQTKDPKGEREVEISLVGANFTSFNAVAAIIAHLPGYKSMEKGLSSGTGNYTVSHTGDADSFLAALSDKLGTKYEVTGYTNDKIELKVK</sequence>
<evidence type="ECO:0000313" key="8">
    <source>
        <dbReference type="Proteomes" id="UP000268007"/>
    </source>
</evidence>
<dbReference type="Proteomes" id="UP000268007">
    <property type="component" value="Unassembled WGS sequence"/>
</dbReference>
<dbReference type="AlphaFoldDB" id="A0A495J9R9"/>
<dbReference type="RefSeq" id="WP_121201794.1">
    <property type="nucleotide sequence ID" value="NZ_RBKU01000001.1"/>
</dbReference>
<evidence type="ECO:0000256" key="2">
    <source>
        <dbReference type="ARBA" id="ARBA00022729"/>
    </source>
</evidence>
<gene>
    <name evidence="7" type="ORF">BDD43_6045</name>
</gene>
<dbReference type="InterPro" id="IPR005534">
    <property type="entry name" value="Curli_assmbl/transp-comp_CsgG"/>
</dbReference>
<keyword evidence="8" id="KW-1185">Reference proteome</keyword>
<comment type="caution">
    <text evidence="7">The sequence shown here is derived from an EMBL/GenBank/DDBJ whole genome shotgun (WGS) entry which is preliminary data.</text>
</comment>
<keyword evidence="2 6" id="KW-0732">Signal</keyword>